<dbReference type="AlphaFoldDB" id="A0AAW2CF94"/>
<dbReference type="InterPro" id="IPR040256">
    <property type="entry name" value="At4g02000-like"/>
</dbReference>
<keyword evidence="5" id="KW-1185">Reference proteome</keyword>
<evidence type="ECO:0000259" key="3">
    <source>
        <dbReference type="PROSITE" id="PS50158"/>
    </source>
</evidence>
<dbReference type="InterPro" id="IPR025836">
    <property type="entry name" value="Zn_knuckle_CX2CX4HX4C"/>
</dbReference>
<dbReference type="SMART" id="SM00343">
    <property type="entry name" value="ZnF_C2HC"/>
    <property type="match status" value="1"/>
</dbReference>
<dbReference type="SUPFAM" id="SSF57756">
    <property type="entry name" value="Retrovirus zinc finger-like domains"/>
    <property type="match status" value="1"/>
</dbReference>
<evidence type="ECO:0000256" key="2">
    <source>
        <dbReference type="SAM" id="MobiDB-lite"/>
    </source>
</evidence>
<keyword evidence="1" id="KW-0862">Zinc</keyword>
<dbReference type="InterPro" id="IPR001878">
    <property type="entry name" value="Znf_CCHC"/>
</dbReference>
<feature type="region of interest" description="Disordered" evidence="2">
    <location>
        <begin position="244"/>
        <end position="287"/>
    </location>
</feature>
<comment type="caution">
    <text evidence="4">The sequence shown here is derived from an EMBL/GenBank/DDBJ whole genome shotgun (WGS) entry which is preliminary data.</text>
</comment>
<keyword evidence="1" id="KW-0479">Metal-binding</keyword>
<dbReference type="GO" id="GO:0008270">
    <property type="term" value="F:zinc ion binding"/>
    <property type="evidence" value="ECO:0007669"/>
    <property type="project" value="UniProtKB-KW"/>
</dbReference>
<evidence type="ECO:0000313" key="4">
    <source>
        <dbReference type="EMBL" id="KAK9996777.1"/>
    </source>
</evidence>
<organism evidence="4 5">
    <name type="scientific">Lithocarpus litseifolius</name>
    <dbReference type="NCBI Taxonomy" id="425828"/>
    <lineage>
        <taxon>Eukaryota</taxon>
        <taxon>Viridiplantae</taxon>
        <taxon>Streptophyta</taxon>
        <taxon>Embryophyta</taxon>
        <taxon>Tracheophyta</taxon>
        <taxon>Spermatophyta</taxon>
        <taxon>Magnoliopsida</taxon>
        <taxon>eudicotyledons</taxon>
        <taxon>Gunneridae</taxon>
        <taxon>Pentapetalae</taxon>
        <taxon>rosids</taxon>
        <taxon>fabids</taxon>
        <taxon>Fagales</taxon>
        <taxon>Fagaceae</taxon>
        <taxon>Lithocarpus</taxon>
    </lineage>
</organism>
<dbReference type="Pfam" id="PF14392">
    <property type="entry name" value="zf-CCHC_4"/>
    <property type="match status" value="1"/>
</dbReference>
<keyword evidence="1" id="KW-0863">Zinc-finger</keyword>
<dbReference type="GO" id="GO:0003676">
    <property type="term" value="F:nucleic acid binding"/>
    <property type="evidence" value="ECO:0007669"/>
    <property type="project" value="InterPro"/>
</dbReference>
<dbReference type="PANTHER" id="PTHR31286:SF178">
    <property type="entry name" value="DUF4283 DOMAIN-CONTAINING PROTEIN"/>
    <property type="match status" value="1"/>
</dbReference>
<dbReference type="EMBL" id="JAZDWU010000007">
    <property type="protein sequence ID" value="KAK9996777.1"/>
    <property type="molecule type" value="Genomic_DNA"/>
</dbReference>
<gene>
    <name evidence="4" type="ORF">SO802_021463</name>
</gene>
<evidence type="ECO:0000313" key="5">
    <source>
        <dbReference type="Proteomes" id="UP001459277"/>
    </source>
</evidence>
<dbReference type="InterPro" id="IPR025558">
    <property type="entry name" value="DUF4283"/>
</dbReference>
<dbReference type="PANTHER" id="PTHR31286">
    <property type="entry name" value="GLYCINE-RICH CELL WALL STRUCTURAL PROTEIN 1.8-LIKE"/>
    <property type="match status" value="1"/>
</dbReference>
<feature type="region of interest" description="Disordered" evidence="2">
    <location>
        <begin position="358"/>
        <end position="386"/>
    </location>
</feature>
<dbReference type="Proteomes" id="UP001459277">
    <property type="component" value="Unassembled WGS sequence"/>
</dbReference>
<feature type="domain" description="CCHC-type" evidence="3">
    <location>
        <begin position="208"/>
        <end position="223"/>
    </location>
</feature>
<accession>A0AAW2CF94</accession>
<dbReference type="PROSITE" id="PS50158">
    <property type="entry name" value="ZF_CCHC"/>
    <property type="match status" value="1"/>
</dbReference>
<proteinExistence type="predicted"/>
<sequence length="386" mass="44003">MDTDFIERLQNIQLTEEEGEVVQVRLSHREKIIEECSLTLLGRFLTTKPYNQRAAKALLRAAWKLGNDMKIVDVGEGLFQFRFKMESQLLWVLHNGPWSFDNNLLVLRRWERGLTANSVTFTTLPIWVQVWGLPFDLINEEAGWDIGRGLGNVVEVDNKTFSSDQAWFIRIRIEIPLDKPIRRGGWVANPEGDQVQIGFKYERLVGLCYQCGKFGHEAKDCPDQRNGPMADRPYGEWLKAGYRRKEGGAEPSAHRPPPTKTRPETTTTTTAQTGGDAINGINIQPGNNSRPTAVMELQETDEALNHGVNCMQSMGADHPQMESAVTEMDFFVSKINEDITVEENLIIVPVNYEESVQIHSPVSQPREQRRVPNKTPKPQWKEKQRH</sequence>
<protein>
    <recommendedName>
        <fullName evidence="3">CCHC-type domain-containing protein</fullName>
    </recommendedName>
</protein>
<dbReference type="Pfam" id="PF14111">
    <property type="entry name" value="DUF4283"/>
    <property type="match status" value="1"/>
</dbReference>
<dbReference type="Gene3D" id="4.10.60.10">
    <property type="entry name" value="Zinc finger, CCHC-type"/>
    <property type="match status" value="1"/>
</dbReference>
<reference evidence="4 5" key="1">
    <citation type="submission" date="2024-01" db="EMBL/GenBank/DDBJ databases">
        <title>A telomere-to-telomere, gap-free genome of sweet tea (Lithocarpus litseifolius).</title>
        <authorList>
            <person name="Zhou J."/>
        </authorList>
    </citation>
    <scope>NUCLEOTIDE SEQUENCE [LARGE SCALE GENOMIC DNA]</scope>
    <source>
        <strain evidence="4">Zhou-2022a</strain>
        <tissue evidence="4">Leaf</tissue>
    </source>
</reference>
<name>A0AAW2CF94_9ROSI</name>
<dbReference type="InterPro" id="IPR036875">
    <property type="entry name" value="Znf_CCHC_sf"/>
</dbReference>
<evidence type="ECO:0000256" key="1">
    <source>
        <dbReference type="PROSITE-ProRule" id="PRU00047"/>
    </source>
</evidence>
<feature type="compositionally biased region" description="Low complexity" evidence="2">
    <location>
        <begin position="264"/>
        <end position="273"/>
    </location>
</feature>